<evidence type="ECO:0000313" key="2">
    <source>
        <dbReference type="EMBL" id="KAL3118562.1"/>
    </source>
</evidence>
<dbReference type="EMBL" id="JBICBT010000274">
    <property type="protein sequence ID" value="KAL3118562.1"/>
    <property type="molecule type" value="Genomic_DNA"/>
</dbReference>
<dbReference type="AlphaFoldDB" id="A0ABD2LTI8"/>
<evidence type="ECO:0000313" key="3">
    <source>
        <dbReference type="Proteomes" id="UP001620626"/>
    </source>
</evidence>
<feature type="region of interest" description="Disordered" evidence="1">
    <location>
        <begin position="152"/>
        <end position="244"/>
    </location>
</feature>
<keyword evidence="3" id="KW-1185">Reference proteome</keyword>
<reference evidence="2 3" key="1">
    <citation type="submission" date="2024-10" db="EMBL/GenBank/DDBJ databases">
        <authorList>
            <person name="Kim D."/>
        </authorList>
    </citation>
    <scope>NUCLEOTIDE SEQUENCE [LARGE SCALE GENOMIC DNA]</scope>
    <source>
        <strain evidence="2">BH-2024</strain>
    </source>
</reference>
<evidence type="ECO:0000256" key="1">
    <source>
        <dbReference type="SAM" id="MobiDB-lite"/>
    </source>
</evidence>
<feature type="region of interest" description="Disordered" evidence="1">
    <location>
        <begin position="817"/>
        <end position="856"/>
    </location>
</feature>
<comment type="caution">
    <text evidence="2">The sequence shown here is derived from an EMBL/GenBank/DDBJ whole genome shotgun (WGS) entry which is preliminary data.</text>
</comment>
<feature type="compositionally biased region" description="Basic and acidic residues" evidence="1">
    <location>
        <begin position="152"/>
        <end position="162"/>
    </location>
</feature>
<gene>
    <name evidence="2" type="ORF">niasHT_005777</name>
</gene>
<feature type="compositionally biased region" description="Basic and acidic residues" evidence="1">
    <location>
        <begin position="225"/>
        <end position="236"/>
    </location>
</feature>
<dbReference type="Proteomes" id="UP001620626">
    <property type="component" value="Unassembled WGS sequence"/>
</dbReference>
<feature type="compositionally biased region" description="Acidic residues" evidence="1">
    <location>
        <begin position="847"/>
        <end position="856"/>
    </location>
</feature>
<sequence>METRHSFWKLPKLEILEKCTIKKNEVNSEEQQLLIRRNACDQRAFRKIAIPFSQIRYLRNFRISRELLAGCLVACKMKGTETVIVDEIALLNHKSISFKHSSSVHYFVDDLDDAQLTNETYESWIKDMAKWDEPLSVFDEFEKRREKVYEERREKMEVWSEQKRKRKADEENEEEERQNERNGNCRNGQNERNGDNRNGQNERNGDNRNGQNGRKGDNRNGQNGRRNDGIDQRQTDDDTGEEPPLDALVHSAQMLQKAIFPFLEMKYLAQKGVEATHPLMVGCLTVCKLNENPNKVIVDEVYLIDRLQIIFKQSPTKPYRHIHLDYQKVTEEIFSNWIDDLVKRDVRLPLYQPYKNRREAVFQLRINNDGKWPTDASKQRKIPRQPPPTFVQTFGADILSCMVNPWHLVHLQLLGPKAFEKVAIGLFVRCKVRELCSVERIERVSWDANPSYEIYGRQMQVLLHFYGPSQTPPSPISAVQFPSTEIDRLVVEQQRKCRNFIPPLGNHIKRKSEELQNALIVEMFGMPSSSSSMALDLSHMKREEGEPPLSDLVHSTKVLNEVVVPYGTVLHFCRSQGDAVTQSLVGCLTACKILTSGTVIVDQIEWVNRDTIGFKHSPMYSHPTTLLSGTKITDQIFREWVDQLVLRDEPLPLFVPLRDRKMNVVNRQLMITAENRQYKKGRLAEKRTDRNAAFKCTFGEDIAKVLINPRQLLQLLQLGPAEFERVVVGLYVVHKRPWSLERIERVTWDAVPTYKINGHCGPLNVVLCFKEFSCILLKIDQSRPSSNHLIGLNKTAVAKFIAPSAEHIKRKAQELEEALRKTQQMKRTAEDLTGPMQNTKRIKDNEQYEEEEDDNE</sequence>
<protein>
    <submittedName>
        <fullName evidence="2">Uncharacterized protein</fullName>
    </submittedName>
</protein>
<accession>A0ABD2LTI8</accession>
<name>A0ABD2LTI8_9BILA</name>
<feature type="compositionally biased region" description="Low complexity" evidence="1">
    <location>
        <begin position="181"/>
        <end position="212"/>
    </location>
</feature>
<organism evidence="2 3">
    <name type="scientific">Heterodera trifolii</name>
    <dbReference type="NCBI Taxonomy" id="157864"/>
    <lineage>
        <taxon>Eukaryota</taxon>
        <taxon>Metazoa</taxon>
        <taxon>Ecdysozoa</taxon>
        <taxon>Nematoda</taxon>
        <taxon>Chromadorea</taxon>
        <taxon>Rhabditida</taxon>
        <taxon>Tylenchina</taxon>
        <taxon>Tylenchomorpha</taxon>
        <taxon>Tylenchoidea</taxon>
        <taxon>Heteroderidae</taxon>
        <taxon>Heteroderinae</taxon>
        <taxon>Heterodera</taxon>
    </lineage>
</organism>
<proteinExistence type="predicted"/>